<dbReference type="InterPro" id="IPR011006">
    <property type="entry name" value="CheY-like_superfamily"/>
</dbReference>
<keyword evidence="7" id="KW-1185">Reference proteome</keyword>
<accession>A0A1L9VHM1</accession>
<feature type="region of interest" description="Disordered" evidence="3">
    <location>
        <begin position="242"/>
        <end position="312"/>
    </location>
</feature>
<dbReference type="VEuPathDB" id="FungiDB:ASPGLDRAFT_82786"/>
<dbReference type="GeneID" id="34466442"/>
<feature type="domain" description="Histidine kinase" evidence="4">
    <location>
        <begin position="561"/>
        <end position="850"/>
    </location>
</feature>
<dbReference type="Pfam" id="PF00512">
    <property type="entry name" value="HisKA"/>
    <property type="match status" value="1"/>
</dbReference>
<evidence type="ECO:0000313" key="6">
    <source>
        <dbReference type="EMBL" id="OJJ83394.1"/>
    </source>
</evidence>
<dbReference type="FunFam" id="3.30.450.40:FF:000083">
    <property type="entry name" value="Sensor histidine kinase/response regulator, putative (AFU_orthologue AFUA_4G00660)"/>
    <property type="match status" value="1"/>
</dbReference>
<evidence type="ECO:0008006" key="8">
    <source>
        <dbReference type="Google" id="ProtNLM"/>
    </source>
</evidence>
<dbReference type="STRING" id="1160497.A0A1L9VHM1"/>
<dbReference type="InterPro" id="IPR001789">
    <property type="entry name" value="Sig_transdc_resp-reg_receiver"/>
</dbReference>
<dbReference type="PANTHER" id="PTHR43719">
    <property type="entry name" value="TWO-COMPONENT HISTIDINE KINASE"/>
    <property type="match status" value="1"/>
</dbReference>
<dbReference type="Gene3D" id="3.40.50.2300">
    <property type="match status" value="1"/>
</dbReference>
<dbReference type="OrthoDB" id="303614at2759"/>
<dbReference type="Pfam" id="PF00072">
    <property type="entry name" value="Response_reg"/>
    <property type="match status" value="1"/>
</dbReference>
<dbReference type="InterPro" id="IPR003661">
    <property type="entry name" value="HisK_dim/P_dom"/>
</dbReference>
<feature type="domain" description="Response regulatory" evidence="5">
    <location>
        <begin position="1070"/>
        <end position="1197"/>
    </location>
</feature>
<dbReference type="InterPro" id="IPR004358">
    <property type="entry name" value="Sig_transdc_His_kin-like_C"/>
</dbReference>
<evidence type="ECO:0000256" key="1">
    <source>
        <dbReference type="ARBA" id="ARBA00022553"/>
    </source>
</evidence>
<dbReference type="PANTHER" id="PTHR43719:SF69">
    <property type="entry name" value="HISTIDINE KINASE G7"/>
    <property type="match status" value="1"/>
</dbReference>
<dbReference type="AlphaFoldDB" id="A0A1L9VHM1"/>
<dbReference type="Gene3D" id="3.30.565.10">
    <property type="entry name" value="Histidine kinase-like ATPase, C-terminal domain"/>
    <property type="match status" value="1"/>
</dbReference>
<comment type="caution">
    <text evidence="2">Lacks conserved residue(s) required for the propagation of feature annotation.</text>
</comment>
<dbReference type="GO" id="GO:0000155">
    <property type="term" value="F:phosphorelay sensor kinase activity"/>
    <property type="evidence" value="ECO:0007669"/>
    <property type="project" value="InterPro"/>
</dbReference>
<dbReference type="SUPFAM" id="SSF55781">
    <property type="entry name" value="GAF domain-like"/>
    <property type="match status" value="1"/>
</dbReference>
<dbReference type="SMART" id="SM00388">
    <property type="entry name" value="HisKA"/>
    <property type="match status" value="1"/>
</dbReference>
<dbReference type="InterPro" id="IPR036890">
    <property type="entry name" value="HATPase_C_sf"/>
</dbReference>
<dbReference type="SUPFAM" id="SSF47384">
    <property type="entry name" value="Homodimeric domain of signal transducing histidine kinase"/>
    <property type="match status" value="1"/>
</dbReference>
<dbReference type="Gene3D" id="1.10.287.130">
    <property type="match status" value="1"/>
</dbReference>
<evidence type="ECO:0000256" key="2">
    <source>
        <dbReference type="PROSITE-ProRule" id="PRU00169"/>
    </source>
</evidence>
<dbReference type="CDD" id="cd17546">
    <property type="entry name" value="REC_hyHK_CKI1_RcsC-like"/>
    <property type="match status" value="1"/>
</dbReference>
<dbReference type="SMART" id="SM00448">
    <property type="entry name" value="REC"/>
    <property type="match status" value="1"/>
</dbReference>
<feature type="region of interest" description="Disordered" evidence="3">
    <location>
        <begin position="353"/>
        <end position="377"/>
    </location>
</feature>
<dbReference type="EMBL" id="KV878899">
    <property type="protein sequence ID" value="OJJ83394.1"/>
    <property type="molecule type" value="Genomic_DNA"/>
</dbReference>
<organism evidence="6 7">
    <name type="scientific">Aspergillus glaucus CBS 516.65</name>
    <dbReference type="NCBI Taxonomy" id="1160497"/>
    <lineage>
        <taxon>Eukaryota</taxon>
        <taxon>Fungi</taxon>
        <taxon>Dikarya</taxon>
        <taxon>Ascomycota</taxon>
        <taxon>Pezizomycotina</taxon>
        <taxon>Eurotiomycetes</taxon>
        <taxon>Eurotiomycetidae</taxon>
        <taxon>Eurotiales</taxon>
        <taxon>Aspergillaceae</taxon>
        <taxon>Aspergillus</taxon>
        <taxon>Aspergillus subgen. Aspergillus</taxon>
    </lineage>
</organism>
<dbReference type="SMART" id="SM00387">
    <property type="entry name" value="HATPase_c"/>
    <property type="match status" value="1"/>
</dbReference>
<dbReference type="PROSITE" id="PS50109">
    <property type="entry name" value="HIS_KIN"/>
    <property type="match status" value="1"/>
</dbReference>
<evidence type="ECO:0000259" key="5">
    <source>
        <dbReference type="PROSITE" id="PS50110"/>
    </source>
</evidence>
<dbReference type="InterPro" id="IPR005467">
    <property type="entry name" value="His_kinase_dom"/>
</dbReference>
<dbReference type="Proteomes" id="UP000184300">
    <property type="component" value="Unassembled WGS sequence"/>
</dbReference>
<feature type="compositionally biased region" description="Polar residues" evidence="3">
    <location>
        <begin position="261"/>
        <end position="270"/>
    </location>
</feature>
<dbReference type="Pfam" id="PF02518">
    <property type="entry name" value="HATPase_c"/>
    <property type="match status" value="1"/>
</dbReference>
<evidence type="ECO:0000259" key="4">
    <source>
        <dbReference type="PROSITE" id="PS50109"/>
    </source>
</evidence>
<dbReference type="InterPro" id="IPR036097">
    <property type="entry name" value="HisK_dim/P_sf"/>
</dbReference>
<gene>
    <name evidence="6" type="ORF">ASPGLDRAFT_82786</name>
</gene>
<dbReference type="RefSeq" id="XP_022400092.1">
    <property type="nucleotide sequence ID" value="XM_022550182.1"/>
</dbReference>
<sequence length="1215" mass="133513">MTTRSPTPNISASQEREVNKYLPSYLLQGPNSHYISNDAQSKDVVPRSCPDPVLTAFAQMGALKLNAQRAMISLFGRDNQYVLVEATRTLSLQDDANHDPGDDALWVGCCQLDYERSFCKYVFDLFTSGDWPGKIVVMVPNLKQDARFARSCDIQRFPYARFFTSVPIISPKGVVIGAYTVLDGKPRTALGPKLAKFLGDMSKTVMDYLQTTRLKSQHHRTERMMVGIGSFLERKSSLHNSWLESRRKGRTASEDQDAMEGQTNLAQQTKQMEDEEAQAAKATKEKPATHYLRPSIKPEMEAASDGGSTTDSLSGQVADAFYRAANIAREAIEVEGVAYFDANFGSYGSSVGLSRSDSEFSGPESSTLGDTAPRKNLHDSDKWTKLSDILAFSTSMSSSVNRESVDDRALAISETLLKGLLHRYPRGKVFNFSEDGMSSSSDYTDGAFHVFSNNSSSNTSAQGVKRTRKYKQTRQRVRQNDAKALLELAPGARSIIFMPLWDSHKKRWYSGCIAWTLIPQRIFSLDDELTFLFGLGNSVMAEVHRLGAEYAKHAKSDLLSSLSHELRSPLHGVFGTVELLSDTTLSVSQYSMVHAINSCASTLLDTIDHLLDYVRINRLQQPTRDSISGHIGRDLSSAGQSKITTTASHPVAKDVSDAFAAIQLDSILEQVVESVLAGYAFLQGPSSPYRKPSTPMGISPKSRVQADYSAGKVKVILVLENASSWRFLTDAGKWRLIVLNILGNALKFTSTGYVCVTLDACPSIDDQNDPDKPEESQVTLTVEDTGVGISKRYAREELFTALSQEDALSSGNGLGLHVTRRTVLSLGGEIKVSSQKGVGTKVVTKLNLQRPPEFAPPGALGMNAVDATREITQGKSIAILRLGWNKADEILCSSLSKICREWLGMNVHIYIADGNLNTAKHLPRCDYYIVTREDMNLSSITPAPDERISPPVIVLCSSPANASHMYAATQAEDNINVIEYISQPCGLHKLAKTLKLCSSNQQIKRESAGQQASLPIRPAISSPRAVFMSQEQSTRPLKLPEVRMTQISPLSPTPLSPTQTRPNPTDASQTILIVDDNETNVRILVAYMKKLAYEYVVARNGLEALDAFKANQARFKLILMGISMPVMDGLDSTKHIRDFEQQKQLDNPPLRRPVTIVALAGLGQADIQRDAIGSGMDLFLTKPAPLKKLAEIMENADTFTSAGFGFDGFDMAHEE</sequence>
<dbReference type="InterPro" id="IPR003594">
    <property type="entry name" value="HATPase_dom"/>
</dbReference>
<dbReference type="PRINTS" id="PR00344">
    <property type="entry name" value="BCTRLSENSOR"/>
</dbReference>
<dbReference type="PROSITE" id="PS50110">
    <property type="entry name" value="RESPONSE_REGULATORY"/>
    <property type="match status" value="1"/>
</dbReference>
<evidence type="ECO:0000313" key="7">
    <source>
        <dbReference type="Proteomes" id="UP000184300"/>
    </source>
</evidence>
<dbReference type="CDD" id="cd00082">
    <property type="entry name" value="HisKA"/>
    <property type="match status" value="1"/>
</dbReference>
<reference evidence="7" key="1">
    <citation type="journal article" date="2017" name="Genome Biol.">
        <title>Comparative genomics reveals high biological diversity and specific adaptations in the industrially and medically important fungal genus Aspergillus.</title>
        <authorList>
            <person name="de Vries R.P."/>
            <person name="Riley R."/>
            <person name="Wiebenga A."/>
            <person name="Aguilar-Osorio G."/>
            <person name="Amillis S."/>
            <person name="Uchima C.A."/>
            <person name="Anderluh G."/>
            <person name="Asadollahi M."/>
            <person name="Askin M."/>
            <person name="Barry K."/>
            <person name="Battaglia E."/>
            <person name="Bayram O."/>
            <person name="Benocci T."/>
            <person name="Braus-Stromeyer S.A."/>
            <person name="Caldana C."/>
            <person name="Canovas D."/>
            <person name="Cerqueira G.C."/>
            <person name="Chen F."/>
            <person name="Chen W."/>
            <person name="Choi C."/>
            <person name="Clum A."/>
            <person name="Dos Santos R.A."/>
            <person name="Damasio A.R."/>
            <person name="Diallinas G."/>
            <person name="Emri T."/>
            <person name="Fekete E."/>
            <person name="Flipphi M."/>
            <person name="Freyberg S."/>
            <person name="Gallo A."/>
            <person name="Gournas C."/>
            <person name="Habgood R."/>
            <person name="Hainaut M."/>
            <person name="Harispe M.L."/>
            <person name="Henrissat B."/>
            <person name="Hilden K.S."/>
            <person name="Hope R."/>
            <person name="Hossain A."/>
            <person name="Karabika E."/>
            <person name="Karaffa L."/>
            <person name="Karanyi Z."/>
            <person name="Krasevec N."/>
            <person name="Kuo A."/>
            <person name="Kusch H."/>
            <person name="LaButti K."/>
            <person name="Lagendijk E.L."/>
            <person name="Lapidus A."/>
            <person name="Levasseur A."/>
            <person name="Lindquist E."/>
            <person name="Lipzen A."/>
            <person name="Logrieco A.F."/>
            <person name="MacCabe A."/>
            <person name="Maekelae M.R."/>
            <person name="Malavazi I."/>
            <person name="Melin P."/>
            <person name="Meyer V."/>
            <person name="Mielnichuk N."/>
            <person name="Miskei M."/>
            <person name="Molnar A.P."/>
            <person name="Mule G."/>
            <person name="Ngan C.Y."/>
            <person name="Orejas M."/>
            <person name="Orosz E."/>
            <person name="Ouedraogo J.P."/>
            <person name="Overkamp K.M."/>
            <person name="Park H.-S."/>
            <person name="Perrone G."/>
            <person name="Piumi F."/>
            <person name="Punt P.J."/>
            <person name="Ram A.F."/>
            <person name="Ramon A."/>
            <person name="Rauscher S."/>
            <person name="Record E."/>
            <person name="Riano-Pachon D.M."/>
            <person name="Robert V."/>
            <person name="Roehrig J."/>
            <person name="Ruller R."/>
            <person name="Salamov A."/>
            <person name="Salih N.S."/>
            <person name="Samson R.A."/>
            <person name="Sandor E."/>
            <person name="Sanguinetti M."/>
            <person name="Schuetze T."/>
            <person name="Sepcic K."/>
            <person name="Shelest E."/>
            <person name="Sherlock G."/>
            <person name="Sophianopoulou V."/>
            <person name="Squina F.M."/>
            <person name="Sun H."/>
            <person name="Susca A."/>
            <person name="Todd R.B."/>
            <person name="Tsang A."/>
            <person name="Unkles S.E."/>
            <person name="van de Wiele N."/>
            <person name="van Rossen-Uffink D."/>
            <person name="Oliveira J.V."/>
            <person name="Vesth T.C."/>
            <person name="Visser J."/>
            <person name="Yu J.-H."/>
            <person name="Zhou M."/>
            <person name="Andersen M.R."/>
            <person name="Archer D.B."/>
            <person name="Baker S.E."/>
            <person name="Benoit I."/>
            <person name="Brakhage A.A."/>
            <person name="Braus G.H."/>
            <person name="Fischer R."/>
            <person name="Frisvad J.C."/>
            <person name="Goldman G.H."/>
            <person name="Houbraken J."/>
            <person name="Oakley B."/>
            <person name="Pocsi I."/>
            <person name="Scazzocchio C."/>
            <person name="Seiboth B."/>
            <person name="vanKuyk P.A."/>
            <person name="Wortman J."/>
            <person name="Dyer P.S."/>
            <person name="Grigoriev I.V."/>
        </authorList>
    </citation>
    <scope>NUCLEOTIDE SEQUENCE [LARGE SCALE GENOMIC DNA]</scope>
    <source>
        <strain evidence="7">CBS 516.65</strain>
    </source>
</reference>
<dbReference type="InterPro" id="IPR050956">
    <property type="entry name" value="2C_system_His_kinase"/>
</dbReference>
<dbReference type="SUPFAM" id="SSF52172">
    <property type="entry name" value="CheY-like"/>
    <property type="match status" value="1"/>
</dbReference>
<keyword evidence="1" id="KW-0597">Phosphoprotein</keyword>
<protein>
    <recommendedName>
        <fullName evidence="8">Histidine kinase</fullName>
    </recommendedName>
</protein>
<dbReference type="SUPFAM" id="SSF55874">
    <property type="entry name" value="ATPase domain of HSP90 chaperone/DNA topoisomerase II/histidine kinase"/>
    <property type="match status" value="1"/>
</dbReference>
<proteinExistence type="predicted"/>
<name>A0A1L9VHM1_ASPGL</name>
<evidence type="ECO:0000256" key="3">
    <source>
        <dbReference type="SAM" id="MobiDB-lite"/>
    </source>
</evidence>